<dbReference type="InterPro" id="IPR011990">
    <property type="entry name" value="TPR-like_helical_dom_sf"/>
</dbReference>
<gene>
    <name evidence="1" type="ORF">JL106_14840</name>
</gene>
<proteinExistence type="predicted"/>
<dbReference type="AlphaFoldDB" id="A0A938YEU6"/>
<accession>A0A938YEU6</accession>
<dbReference type="EMBL" id="JAERWK010000019">
    <property type="protein sequence ID" value="MBM9468559.1"/>
    <property type="molecule type" value="Genomic_DNA"/>
</dbReference>
<evidence type="ECO:0000313" key="1">
    <source>
        <dbReference type="EMBL" id="MBM9468559.1"/>
    </source>
</evidence>
<dbReference type="RefSeq" id="WP_205261511.1">
    <property type="nucleotide sequence ID" value="NZ_JAERWK010000019.1"/>
</dbReference>
<dbReference type="SUPFAM" id="SSF48452">
    <property type="entry name" value="TPR-like"/>
    <property type="match status" value="1"/>
</dbReference>
<organism evidence="1 2">
    <name type="scientific">Nakamurella leprariae</name>
    <dbReference type="NCBI Taxonomy" id="2803911"/>
    <lineage>
        <taxon>Bacteria</taxon>
        <taxon>Bacillati</taxon>
        <taxon>Actinomycetota</taxon>
        <taxon>Actinomycetes</taxon>
        <taxon>Nakamurellales</taxon>
        <taxon>Nakamurellaceae</taxon>
        <taxon>Nakamurella</taxon>
    </lineage>
</organism>
<dbReference type="Gene3D" id="1.25.40.10">
    <property type="entry name" value="Tetratricopeptide repeat domain"/>
    <property type="match status" value="1"/>
</dbReference>
<name>A0A938YEU6_9ACTN</name>
<protein>
    <recommendedName>
        <fullName evidence="3">Tetratricopeptide repeat protein</fullName>
    </recommendedName>
</protein>
<evidence type="ECO:0008006" key="3">
    <source>
        <dbReference type="Google" id="ProtNLM"/>
    </source>
</evidence>
<evidence type="ECO:0000313" key="2">
    <source>
        <dbReference type="Proteomes" id="UP000663792"/>
    </source>
</evidence>
<sequence length="282" mass="31466">MDRDASRRQMLEIAYGGGPAKGYIWMEPEEETKVDAALSSDPGNRSLLTAKAILNFNHDAEVAIEYFSRALVLDPFDAHQYYNRGRKYLNTGRTAEGIADLTLSVRLDAEDNWKWHYLGVGHYLRRDYRTAIELFEKADEVSARHDRDLISCEADWIWTAAAHLGDMERARAAVAGITADTLVVPVIGDDEGYRDICLLLNGTMSPEQFLDTVGPDNEGGAVNGLYALAKYFHYVEGDDHQARAFLDRILADTAAKGWGLRLARMDAEDDWGRGSRTHPAPG</sequence>
<dbReference type="Proteomes" id="UP000663792">
    <property type="component" value="Unassembled WGS sequence"/>
</dbReference>
<comment type="caution">
    <text evidence="1">The sequence shown here is derived from an EMBL/GenBank/DDBJ whole genome shotgun (WGS) entry which is preliminary data.</text>
</comment>
<keyword evidence="2" id="KW-1185">Reference proteome</keyword>
<reference evidence="1" key="1">
    <citation type="submission" date="2021-01" db="EMBL/GenBank/DDBJ databases">
        <title>YIM 132084 draft genome.</title>
        <authorList>
            <person name="An D."/>
        </authorList>
    </citation>
    <scope>NUCLEOTIDE SEQUENCE</scope>
    <source>
        <strain evidence="1">YIM 132084</strain>
    </source>
</reference>